<keyword evidence="3" id="KW-1185">Reference proteome</keyword>
<dbReference type="RefSeq" id="WP_269878498.1">
    <property type="nucleotide sequence ID" value="NZ_JAPZVM010000009.1"/>
</dbReference>
<comment type="caution">
    <text evidence="2">The sequence shown here is derived from an EMBL/GenBank/DDBJ whole genome shotgun (WGS) entry which is preliminary data.</text>
</comment>
<evidence type="ECO:0000256" key="1">
    <source>
        <dbReference type="SAM" id="SignalP"/>
    </source>
</evidence>
<feature type="signal peptide" evidence="1">
    <location>
        <begin position="1"/>
        <end position="21"/>
    </location>
</feature>
<reference evidence="2" key="1">
    <citation type="submission" date="2022-12" db="EMBL/GenBank/DDBJ databases">
        <title>Phocaeicola acetigenes sp. nov., isolated feces from a healthy human.</title>
        <authorList>
            <person name="Do H."/>
            <person name="Ha Y.B."/>
            <person name="Kim J.-S."/>
            <person name="Suh M.K."/>
            <person name="Kim H.S."/>
            <person name="Lee J.-S."/>
        </authorList>
    </citation>
    <scope>NUCLEOTIDE SEQUENCE</scope>
    <source>
        <strain evidence="2">KGMB11183</strain>
    </source>
</reference>
<dbReference type="EMBL" id="JAPZVM010000009">
    <property type="protein sequence ID" value="MCZ8373192.1"/>
    <property type="molecule type" value="Genomic_DNA"/>
</dbReference>
<evidence type="ECO:0000313" key="2">
    <source>
        <dbReference type="EMBL" id="MCZ8373192.1"/>
    </source>
</evidence>
<dbReference type="Proteomes" id="UP001141933">
    <property type="component" value="Unassembled WGS sequence"/>
</dbReference>
<evidence type="ECO:0000313" key="3">
    <source>
        <dbReference type="Proteomes" id="UP001141933"/>
    </source>
</evidence>
<keyword evidence="1" id="KW-0732">Signal</keyword>
<sequence>MIKKSIIAAFALAAFAAPVCAQTGTMEETIEQNKIETKDFRGNWFVSVGAGAQMYVGDHDRQIGFGDRLSPALDVAVGKWISPVLGARVEYSGLSLKGATRWGAAHSTGEQVPGWGVGMNYSKFNYSNLHADMLVNLHNWIKGYQSGRVWNSIAYVGLGWIHTGEAPKCNALSGNAGWLNTFRLCSWLDANVDLKAVVVDDSFDGEDGGASLDGILSLSVGLTYKF</sequence>
<name>A0ABT4PJG4_9BACT</name>
<organism evidence="2 3">
    <name type="scientific">Phocaeicola acetigenes</name>
    <dbReference type="NCBI Taxonomy" id="3016083"/>
    <lineage>
        <taxon>Bacteria</taxon>
        <taxon>Pseudomonadati</taxon>
        <taxon>Bacteroidota</taxon>
        <taxon>Bacteroidia</taxon>
        <taxon>Bacteroidales</taxon>
        <taxon>Bacteroidaceae</taxon>
        <taxon>Phocaeicola</taxon>
    </lineage>
</organism>
<gene>
    <name evidence="2" type="ORF">O6P32_10820</name>
</gene>
<feature type="chain" id="PRO_5046350543" description="Outer membrane protein beta-barrel domain-containing protein" evidence="1">
    <location>
        <begin position="22"/>
        <end position="226"/>
    </location>
</feature>
<proteinExistence type="predicted"/>
<evidence type="ECO:0008006" key="4">
    <source>
        <dbReference type="Google" id="ProtNLM"/>
    </source>
</evidence>
<accession>A0ABT4PJG4</accession>
<protein>
    <recommendedName>
        <fullName evidence="4">Outer membrane protein beta-barrel domain-containing protein</fullName>
    </recommendedName>
</protein>